<evidence type="ECO:0000313" key="5">
    <source>
        <dbReference type="Proteomes" id="UP000184383"/>
    </source>
</evidence>
<feature type="transmembrane region" description="Helical" evidence="1">
    <location>
        <begin position="149"/>
        <end position="167"/>
    </location>
</feature>
<dbReference type="InterPro" id="IPR018823">
    <property type="entry name" value="ArAE_2_N"/>
</dbReference>
<keyword evidence="1" id="KW-0812">Transmembrane</keyword>
<dbReference type="PANTHER" id="PTHR37994">
    <property type="entry name" value="ARAE_2_N DOMAIN-CONTAINING PROTEIN-RELATED"/>
    <property type="match status" value="1"/>
</dbReference>
<dbReference type="GeneID" id="63746005"/>
<name>A0A1L9S2Y1_ASPWE</name>
<proteinExistence type="predicted"/>
<dbReference type="InterPro" id="IPR018820">
    <property type="entry name" value="BRE4-related_DUF2421"/>
</dbReference>
<reference evidence="5" key="1">
    <citation type="journal article" date="2017" name="Genome Biol.">
        <title>Comparative genomics reveals high biological diversity and specific adaptations in the industrially and medically important fungal genus Aspergillus.</title>
        <authorList>
            <person name="de Vries R.P."/>
            <person name="Riley R."/>
            <person name="Wiebenga A."/>
            <person name="Aguilar-Osorio G."/>
            <person name="Amillis S."/>
            <person name="Uchima C.A."/>
            <person name="Anderluh G."/>
            <person name="Asadollahi M."/>
            <person name="Askin M."/>
            <person name="Barry K."/>
            <person name="Battaglia E."/>
            <person name="Bayram O."/>
            <person name="Benocci T."/>
            <person name="Braus-Stromeyer S.A."/>
            <person name="Caldana C."/>
            <person name="Canovas D."/>
            <person name="Cerqueira G.C."/>
            <person name="Chen F."/>
            <person name="Chen W."/>
            <person name="Choi C."/>
            <person name="Clum A."/>
            <person name="Dos Santos R.A."/>
            <person name="Damasio A.R."/>
            <person name="Diallinas G."/>
            <person name="Emri T."/>
            <person name="Fekete E."/>
            <person name="Flipphi M."/>
            <person name="Freyberg S."/>
            <person name="Gallo A."/>
            <person name="Gournas C."/>
            <person name="Habgood R."/>
            <person name="Hainaut M."/>
            <person name="Harispe M.L."/>
            <person name="Henrissat B."/>
            <person name="Hilden K.S."/>
            <person name="Hope R."/>
            <person name="Hossain A."/>
            <person name="Karabika E."/>
            <person name="Karaffa L."/>
            <person name="Karanyi Z."/>
            <person name="Krasevec N."/>
            <person name="Kuo A."/>
            <person name="Kusch H."/>
            <person name="LaButti K."/>
            <person name="Lagendijk E.L."/>
            <person name="Lapidus A."/>
            <person name="Levasseur A."/>
            <person name="Lindquist E."/>
            <person name="Lipzen A."/>
            <person name="Logrieco A.F."/>
            <person name="MacCabe A."/>
            <person name="Maekelae M.R."/>
            <person name="Malavazi I."/>
            <person name="Melin P."/>
            <person name="Meyer V."/>
            <person name="Mielnichuk N."/>
            <person name="Miskei M."/>
            <person name="Molnar A.P."/>
            <person name="Mule G."/>
            <person name="Ngan C.Y."/>
            <person name="Orejas M."/>
            <person name="Orosz E."/>
            <person name="Ouedraogo J.P."/>
            <person name="Overkamp K.M."/>
            <person name="Park H.-S."/>
            <person name="Perrone G."/>
            <person name="Piumi F."/>
            <person name="Punt P.J."/>
            <person name="Ram A.F."/>
            <person name="Ramon A."/>
            <person name="Rauscher S."/>
            <person name="Record E."/>
            <person name="Riano-Pachon D.M."/>
            <person name="Robert V."/>
            <person name="Roehrig J."/>
            <person name="Ruller R."/>
            <person name="Salamov A."/>
            <person name="Salih N.S."/>
            <person name="Samson R.A."/>
            <person name="Sandor E."/>
            <person name="Sanguinetti M."/>
            <person name="Schuetze T."/>
            <person name="Sepcic K."/>
            <person name="Shelest E."/>
            <person name="Sherlock G."/>
            <person name="Sophianopoulou V."/>
            <person name="Squina F.M."/>
            <person name="Sun H."/>
            <person name="Susca A."/>
            <person name="Todd R.B."/>
            <person name="Tsang A."/>
            <person name="Unkles S.E."/>
            <person name="van de Wiele N."/>
            <person name="van Rossen-Uffink D."/>
            <person name="Oliveira J.V."/>
            <person name="Vesth T.C."/>
            <person name="Visser J."/>
            <person name="Yu J.-H."/>
            <person name="Zhou M."/>
            <person name="Andersen M.R."/>
            <person name="Archer D.B."/>
            <person name="Baker S.E."/>
            <person name="Benoit I."/>
            <person name="Brakhage A.A."/>
            <person name="Braus G.H."/>
            <person name="Fischer R."/>
            <person name="Frisvad J.C."/>
            <person name="Goldman G.H."/>
            <person name="Houbraken J."/>
            <person name="Oakley B."/>
            <person name="Pocsi I."/>
            <person name="Scazzocchio C."/>
            <person name="Seiboth B."/>
            <person name="vanKuyk P.A."/>
            <person name="Wortman J."/>
            <person name="Dyer P.S."/>
            <person name="Grigoriev I.V."/>
        </authorList>
    </citation>
    <scope>NUCLEOTIDE SEQUENCE [LARGE SCALE GENOMIC DNA]</scope>
    <source>
        <strain evidence="5">DTO 134E9</strain>
    </source>
</reference>
<keyword evidence="5" id="KW-1185">Reference proteome</keyword>
<dbReference type="AlphaFoldDB" id="A0A1L9S2Y1"/>
<feature type="transmembrane region" description="Helical" evidence="1">
    <location>
        <begin position="58"/>
        <end position="91"/>
    </location>
</feature>
<dbReference type="STRING" id="1073089.A0A1L9S2Y1"/>
<dbReference type="Pfam" id="PF10337">
    <property type="entry name" value="ArAE_2_N"/>
    <property type="match status" value="1"/>
</dbReference>
<dbReference type="Proteomes" id="UP000184383">
    <property type="component" value="Unassembled WGS sequence"/>
</dbReference>
<dbReference type="OrthoDB" id="2274698at2759"/>
<evidence type="ECO:0000256" key="1">
    <source>
        <dbReference type="SAM" id="Phobius"/>
    </source>
</evidence>
<evidence type="ECO:0000259" key="2">
    <source>
        <dbReference type="Pfam" id="PF10334"/>
    </source>
</evidence>
<dbReference type="VEuPathDB" id="FungiDB:ASPWEDRAFT_167521"/>
<dbReference type="PANTHER" id="PTHR37994:SF3">
    <property type="entry name" value="ER TRANSPORTER 6TM N-TERMINAL DOMAIN-CONTAINING PROTEIN"/>
    <property type="match status" value="1"/>
</dbReference>
<evidence type="ECO:0008006" key="6">
    <source>
        <dbReference type="Google" id="ProtNLM"/>
    </source>
</evidence>
<gene>
    <name evidence="4" type="ORF">ASPWEDRAFT_167521</name>
</gene>
<dbReference type="Pfam" id="PF10334">
    <property type="entry name" value="BRE4"/>
    <property type="match status" value="1"/>
</dbReference>
<feature type="domain" description="DUF2421" evidence="2">
    <location>
        <begin position="755"/>
        <end position="963"/>
    </location>
</feature>
<evidence type="ECO:0000313" key="4">
    <source>
        <dbReference type="EMBL" id="OJJ41506.1"/>
    </source>
</evidence>
<dbReference type="RefSeq" id="XP_040695182.1">
    <property type="nucleotide sequence ID" value="XM_040830157.1"/>
</dbReference>
<dbReference type="EMBL" id="KV878209">
    <property type="protein sequence ID" value="OJJ41506.1"/>
    <property type="molecule type" value="Genomic_DNA"/>
</dbReference>
<feature type="transmembrane region" description="Helical" evidence="1">
    <location>
        <begin position="734"/>
        <end position="754"/>
    </location>
</feature>
<sequence length="972" mass="106734">MFSRDPSTGKRKVPAWLAHYTNPRELKVWVRCVIASWVASLLMYILPSLRTIGTATFFACFVLFIVPPSGIVSVFILVSLTLLLGMALAWAWGVIVMKAAYAARPAAETQAKLQALGQEAYSQANSTGQSVAYVQQKLIYDGFMLDTRVTVIFFVLICLFIYFLARLRVKNPKFTLVQVFGTIISDLFLAFGPLLPSFSGTLPKLLIEPSAIGIGIGLACSIIFFPQSTSYAVLNAIQDLFNLSKNPVEYTIKSLSDGEELQLADLQKTKSQMIAAYKAVEPGMGFLPIDFSRGRWSADDIKSLQEPIRQTLIATLALLDFHITRVRGFARLEEIRAASSANGAAEKPVPSVGKRQLLENMDMIEAIQSPEAESARSETIEVLREASGEILAICKDVIATAAECIHAVNSRRWAFRQATEKNAELLKKSHELLESLRSVRTSFATETTDKLIEKHGSLFEEDGKLKQTDEIPVHSIRGIMIGMVFEENVVAVADSLDQLLSRIIALLEGRPSPRIWLPTSLRYAAAWIFRQTPVPSIPGQSPVEDPDEVEKRSQDAQHRLQISRGHTVKRRNGAGRAILGLYHWLINAEGMYAMKMVIVTIALGVPAVIPSSAGFYYREKGFWALIMGQTTMLVYMSDFALSVICRTAGTIVGGVLGLIGWYIASGKEDGDPVPLAIVSGAGMMFHMSLRLWGSPAILQGTLMSAATALLVIGYSYDDVNIPAYGNPGVGYNVFWRRLVLVFVGLAASTIVQIFPRPPSAARHICKSLSNAMRSLTDHYALLLSCWGRSDRETGLIAEQISVDMAETLSNLDAPIALLKLEFSSSPFDSKTLSKVKCLCQDLNQNIGRLLYQSASLPPALQTRLSQTTGLLENRSISDIMAVLGVVEQSLKTGDALPELLPTPLVKRCHEFWVARHAGIGLEVEQIREENYRRYCVAVSSYLKVLAAVDELVLVVKGVLGEAHVVVREVASC</sequence>
<feature type="transmembrane region" description="Helical" evidence="1">
    <location>
        <begin position="206"/>
        <end position="225"/>
    </location>
</feature>
<protein>
    <recommendedName>
        <fullName evidence="6">ER transporter 6TM N-terminal domain-containing protein</fullName>
    </recommendedName>
</protein>
<organism evidence="4 5">
    <name type="scientific">Aspergillus wentii DTO 134E9</name>
    <dbReference type="NCBI Taxonomy" id="1073089"/>
    <lineage>
        <taxon>Eukaryota</taxon>
        <taxon>Fungi</taxon>
        <taxon>Dikarya</taxon>
        <taxon>Ascomycota</taxon>
        <taxon>Pezizomycotina</taxon>
        <taxon>Eurotiomycetes</taxon>
        <taxon>Eurotiomycetidae</taxon>
        <taxon>Eurotiales</taxon>
        <taxon>Aspergillaceae</taxon>
        <taxon>Aspergillus</taxon>
        <taxon>Aspergillus subgen. Cremei</taxon>
    </lineage>
</organism>
<keyword evidence="1" id="KW-0472">Membrane</keyword>
<feature type="transmembrane region" description="Helical" evidence="1">
    <location>
        <begin position="596"/>
        <end position="616"/>
    </location>
</feature>
<feature type="transmembrane region" description="Helical" evidence="1">
    <location>
        <begin position="648"/>
        <end position="666"/>
    </location>
</feature>
<evidence type="ECO:0000259" key="3">
    <source>
        <dbReference type="Pfam" id="PF10337"/>
    </source>
</evidence>
<feature type="domain" description="Putative ER transporter 6TM N-terminal" evidence="3">
    <location>
        <begin position="13"/>
        <end position="455"/>
    </location>
</feature>
<keyword evidence="1" id="KW-1133">Transmembrane helix</keyword>
<feature type="transmembrane region" description="Helical" evidence="1">
    <location>
        <begin position="174"/>
        <end position="194"/>
    </location>
</feature>
<accession>A0A1L9S2Y1</accession>
<feature type="transmembrane region" description="Helical" evidence="1">
    <location>
        <begin position="696"/>
        <end position="714"/>
    </location>
</feature>